<gene>
    <name evidence="3" type="ORF">DI616_18305</name>
</gene>
<sequence>MTTNVGTLDRILRAALGLVLLYLAFFSGLQLFAEPLFKYGAAVVGVVMLATSLMKMCPLYSMLGLKTCRDC</sequence>
<accession>A0A533I131</accession>
<dbReference type="Pfam" id="PF11127">
    <property type="entry name" value="YgaP-like_TM"/>
    <property type="match status" value="1"/>
</dbReference>
<reference evidence="3 4" key="1">
    <citation type="journal article" date="2017" name="Nat. Commun.">
        <title>In situ click chemistry generation of cyclooxygenase-2 inhibitors.</title>
        <authorList>
            <person name="Bhardwaj A."/>
            <person name="Kaur J."/>
            <person name="Wuest M."/>
            <person name="Wuest F."/>
        </authorList>
    </citation>
    <scope>NUCLEOTIDE SEQUENCE [LARGE SCALE GENOMIC DNA]</scope>
    <source>
        <strain evidence="3">S2_012_000_R3_94</strain>
    </source>
</reference>
<evidence type="ECO:0000256" key="1">
    <source>
        <dbReference type="SAM" id="Phobius"/>
    </source>
</evidence>
<keyword evidence="1" id="KW-0812">Transmembrane</keyword>
<keyword evidence="1" id="KW-1133">Transmembrane helix</keyword>
<evidence type="ECO:0000313" key="4">
    <source>
        <dbReference type="Proteomes" id="UP000315344"/>
    </source>
</evidence>
<evidence type="ECO:0000313" key="3">
    <source>
        <dbReference type="EMBL" id="TKW64455.1"/>
    </source>
</evidence>
<dbReference type="AlphaFoldDB" id="A0A533I131"/>
<name>A0A533I131_PARDE</name>
<feature type="transmembrane region" description="Helical" evidence="1">
    <location>
        <begin position="12"/>
        <end position="33"/>
    </location>
</feature>
<protein>
    <submittedName>
        <fullName evidence="3">DUF2892 domain-containing protein</fullName>
    </submittedName>
</protein>
<proteinExistence type="predicted"/>
<dbReference type="InterPro" id="IPR021309">
    <property type="entry name" value="YgaP-like_TM"/>
</dbReference>
<dbReference type="Proteomes" id="UP000315344">
    <property type="component" value="Unassembled WGS sequence"/>
</dbReference>
<comment type="caution">
    <text evidence="3">The sequence shown here is derived from an EMBL/GenBank/DDBJ whole genome shotgun (WGS) entry which is preliminary data.</text>
</comment>
<keyword evidence="1" id="KW-0472">Membrane</keyword>
<dbReference type="EMBL" id="VAFL01000023">
    <property type="protein sequence ID" value="TKW64455.1"/>
    <property type="molecule type" value="Genomic_DNA"/>
</dbReference>
<feature type="domain" description="Inner membrane protein YgaP-like transmembrane" evidence="2">
    <location>
        <begin position="1"/>
        <end position="69"/>
    </location>
</feature>
<feature type="transmembrane region" description="Helical" evidence="1">
    <location>
        <begin position="39"/>
        <end position="57"/>
    </location>
</feature>
<evidence type="ECO:0000259" key="2">
    <source>
        <dbReference type="Pfam" id="PF11127"/>
    </source>
</evidence>
<organism evidence="3 4">
    <name type="scientific">Paracoccus denitrificans</name>
    <dbReference type="NCBI Taxonomy" id="266"/>
    <lineage>
        <taxon>Bacteria</taxon>
        <taxon>Pseudomonadati</taxon>
        <taxon>Pseudomonadota</taxon>
        <taxon>Alphaproteobacteria</taxon>
        <taxon>Rhodobacterales</taxon>
        <taxon>Paracoccaceae</taxon>
        <taxon>Paracoccus</taxon>
    </lineage>
</organism>